<gene>
    <name evidence="2" type="ORF">NPX13_g3204</name>
</gene>
<evidence type="ECO:0000256" key="1">
    <source>
        <dbReference type="SAM" id="MobiDB-lite"/>
    </source>
</evidence>
<reference evidence="2" key="1">
    <citation type="submission" date="2022-07" db="EMBL/GenBank/DDBJ databases">
        <title>Genome Sequence of Xylaria arbuscula.</title>
        <authorList>
            <person name="Buettner E."/>
        </authorList>
    </citation>
    <scope>NUCLEOTIDE SEQUENCE</scope>
    <source>
        <strain evidence="2">VT107</strain>
    </source>
</reference>
<keyword evidence="3" id="KW-1185">Reference proteome</keyword>
<evidence type="ECO:0000313" key="3">
    <source>
        <dbReference type="Proteomes" id="UP001148614"/>
    </source>
</evidence>
<feature type="region of interest" description="Disordered" evidence="1">
    <location>
        <begin position="78"/>
        <end position="98"/>
    </location>
</feature>
<comment type="caution">
    <text evidence="2">The sequence shown here is derived from an EMBL/GenBank/DDBJ whole genome shotgun (WGS) entry which is preliminary data.</text>
</comment>
<dbReference type="EMBL" id="JANPWZ010000383">
    <property type="protein sequence ID" value="KAJ3577363.1"/>
    <property type="molecule type" value="Genomic_DNA"/>
</dbReference>
<dbReference type="AlphaFoldDB" id="A0A9W8NJ64"/>
<protein>
    <submittedName>
        <fullName evidence="2">Uncharacterized protein</fullName>
    </submittedName>
</protein>
<accession>A0A9W8NJ64</accession>
<dbReference type="Proteomes" id="UP001148614">
    <property type="component" value="Unassembled WGS sequence"/>
</dbReference>
<name>A0A9W8NJ64_9PEZI</name>
<proteinExistence type="predicted"/>
<evidence type="ECO:0000313" key="2">
    <source>
        <dbReference type="EMBL" id="KAJ3577363.1"/>
    </source>
</evidence>
<organism evidence="2 3">
    <name type="scientific">Xylaria arbuscula</name>
    <dbReference type="NCBI Taxonomy" id="114810"/>
    <lineage>
        <taxon>Eukaryota</taxon>
        <taxon>Fungi</taxon>
        <taxon>Dikarya</taxon>
        <taxon>Ascomycota</taxon>
        <taxon>Pezizomycotina</taxon>
        <taxon>Sordariomycetes</taxon>
        <taxon>Xylariomycetidae</taxon>
        <taxon>Xylariales</taxon>
        <taxon>Xylariaceae</taxon>
        <taxon>Xylaria</taxon>
    </lineage>
</organism>
<sequence length="98" mass="10720">MRLANTAIPEIPNNQKKVRFRMRLPRDKVKARKGDRVKELLGFTYARTPCRIQRTGIWTRPGQSKADTAGAVVGAQLAASRRGQDSSSDNAVIADGVG</sequence>